<organism evidence="6 7">
    <name type="scientific">Actomonas aquatica</name>
    <dbReference type="NCBI Taxonomy" id="2866162"/>
    <lineage>
        <taxon>Bacteria</taxon>
        <taxon>Pseudomonadati</taxon>
        <taxon>Verrucomicrobiota</taxon>
        <taxon>Opitutia</taxon>
        <taxon>Opitutales</taxon>
        <taxon>Opitutaceae</taxon>
        <taxon>Actomonas</taxon>
    </lineage>
</organism>
<evidence type="ECO:0000313" key="7">
    <source>
        <dbReference type="Proteomes" id="UP000738431"/>
    </source>
</evidence>
<proteinExistence type="inferred from homology"/>
<dbReference type="HAMAP" id="MF_01401">
    <property type="entry name" value="MsrA"/>
    <property type="match status" value="1"/>
</dbReference>
<comment type="function">
    <text evidence="4">Has an important function as a repair enzyme for proteins that have been inactivated by oxidation. Catalyzes the reversible oxidation-reduction of methionine sulfoxide in proteins to methionine.</text>
</comment>
<dbReference type="SUPFAM" id="SSF55068">
    <property type="entry name" value="Peptide methionine sulfoxide reductase"/>
    <property type="match status" value="1"/>
</dbReference>
<evidence type="ECO:0000313" key="6">
    <source>
        <dbReference type="EMBL" id="WRQ86965.1"/>
    </source>
</evidence>
<dbReference type="InterPro" id="IPR002569">
    <property type="entry name" value="Met_Sox_Rdtase_MsrA_dom"/>
</dbReference>
<dbReference type="InterPro" id="IPR036509">
    <property type="entry name" value="Met_Sox_Rdtase_MsrA_sf"/>
</dbReference>
<dbReference type="EMBL" id="CP139781">
    <property type="protein sequence ID" value="WRQ86965.1"/>
    <property type="molecule type" value="Genomic_DNA"/>
</dbReference>
<dbReference type="Proteomes" id="UP000738431">
    <property type="component" value="Chromosome"/>
</dbReference>
<dbReference type="NCBIfam" id="TIGR00401">
    <property type="entry name" value="msrA"/>
    <property type="match status" value="1"/>
</dbReference>
<dbReference type="GO" id="GO:0008113">
    <property type="term" value="F:peptide-methionine (S)-S-oxide reductase activity"/>
    <property type="evidence" value="ECO:0007669"/>
    <property type="project" value="UniProtKB-EC"/>
</dbReference>
<keyword evidence="1 4" id="KW-0560">Oxidoreductase</keyword>
<comment type="similarity">
    <text evidence="4">Belongs to the MsrA Met sulfoxide reductase family.</text>
</comment>
<dbReference type="RefSeq" id="WP_221029618.1">
    <property type="nucleotide sequence ID" value="NZ_CP139781.1"/>
</dbReference>
<evidence type="ECO:0000259" key="5">
    <source>
        <dbReference type="Pfam" id="PF01625"/>
    </source>
</evidence>
<dbReference type="PANTHER" id="PTHR43774">
    <property type="entry name" value="PEPTIDE METHIONINE SULFOXIDE REDUCTASE"/>
    <property type="match status" value="1"/>
</dbReference>
<dbReference type="Pfam" id="PF01625">
    <property type="entry name" value="PMSR"/>
    <property type="match status" value="1"/>
</dbReference>
<gene>
    <name evidence="4 6" type="primary">msrA</name>
    <name evidence="6" type="ORF">K1X11_019295</name>
</gene>
<name>A0ABZ1C5N6_9BACT</name>
<accession>A0ABZ1C5N6</accession>
<evidence type="ECO:0000256" key="3">
    <source>
        <dbReference type="ARBA" id="ARBA00048782"/>
    </source>
</evidence>
<keyword evidence="7" id="KW-1185">Reference proteome</keyword>
<comment type="catalytic activity">
    <reaction evidence="3 4">
        <text>[thioredoxin]-disulfide + L-methionine + H2O = L-methionine (S)-S-oxide + [thioredoxin]-dithiol</text>
        <dbReference type="Rhea" id="RHEA:19993"/>
        <dbReference type="Rhea" id="RHEA-COMP:10698"/>
        <dbReference type="Rhea" id="RHEA-COMP:10700"/>
        <dbReference type="ChEBI" id="CHEBI:15377"/>
        <dbReference type="ChEBI" id="CHEBI:29950"/>
        <dbReference type="ChEBI" id="CHEBI:50058"/>
        <dbReference type="ChEBI" id="CHEBI:57844"/>
        <dbReference type="ChEBI" id="CHEBI:58772"/>
        <dbReference type="EC" id="1.8.4.11"/>
    </reaction>
</comment>
<comment type="catalytic activity">
    <reaction evidence="2 4">
        <text>L-methionyl-[protein] + [thioredoxin]-disulfide + H2O = L-methionyl-(S)-S-oxide-[protein] + [thioredoxin]-dithiol</text>
        <dbReference type="Rhea" id="RHEA:14217"/>
        <dbReference type="Rhea" id="RHEA-COMP:10698"/>
        <dbReference type="Rhea" id="RHEA-COMP:10700"/>
        <dbReference type="Rhea" id="RHEA-COMP:12313"/>
        <dbReference type="Rhea" id="RHEA-COMP:12315"/>
        <dbReference type="ChEBI" id="CHEBI:15377"/>
        <dbReference type="ChEBI" id="CHEBI:16044"/>
        <dbReference type="ChEBI" id="CHEBI:29950"/>
        <dbReference type="ChEBI" id="CHEBI:44120"/>
        <dbReference type="ChEBI" id="CHEBI:50058"/>
        <dbReference type="EC" id="1.8.4.11"/>
    </reaction>
</comment>
<feature type="domain" description="Peptide methionine sulphoxide reductase MsrA" evidence="5">
    <location>
        <begin position="10"/>
        <end position="159"/>
    </location>
</feature>
<evidence type="ECO:0000256" key="2">
    <source>
        <dbReference type="ARBA" id="ARBA00047806"/>
    </source>
</evidence>
<dbReference type="Gene3D" id="3.30.1060.10">
    <property type="entry name" value="Peptide methionine sulphoxide reductase MsrA"/>
    <property type="match status" value="1"/>
</dbReference>
<dbReference type="EC" id="1.8.4.11" evidence="4"/>
<evidence type="ECO:0000256" key="4">
    <source>
        <dbReference type="HAMAP-Rule" id="MF_01401"/>
    </source>
</evidence>
<reference evidence="6 7" key="1">
    <citation type="submission" date="2023-12" db="EMBL/GenBank/DDBJ databases">
        <title>Description of an unclassified Opitutus bacterium of Verrucomicrobiota.</title>
        <authorList>
            <person name="Zhang D.-F."/>
        </authorList>
    </citation>
    <scope>NUCLEOTIDE SEQUENCE [LARGE SCALE GENOMIC DNA]</scope>
    <source>
        <strain evidence="6 7">WL0086</strain>
    </source>
</reference>
<feature type="active site" evidence="4">
    <location>
        <position position="16"/>
    </location>
</feature>
<dbReference type="PANTHER" id="PTHR43774:SF1">
    <property type="entry name" value="PEPTIDE METHIONINE SULFOXIDE REDUCTASE MSRA 2"/>
    <property type="match status" value="1"/>
</dbReference>
<protein>
    <recommendedName>
        <fullName evidence="4">Peptide methionine sulfoxide reductase MsrA</fullName>
        <shortName evidence="4">Protein-methionine-S-oxide reductase</shortName>
        <ecNumber evidence="4">1.8.4.11</ecNumber>
    </recommendedName>
    <alternativeName>
        <fullName evidence="4">Peptide-methionine (S)-S-oxide reductase</fullName>
        <shortName evidence="4">Peptide Met(O) reductase</shortName>
    </alternativeName>
</protein>
<evidence type="ECO:0000256" key="1">
    <source>
        <dbReference type="ARBA" id="ARBA00023002"/>
    </source>
</evidence>
<sequence length="177" mass="19507">MTQVTKAESLILGGGCFWCVEAAYQMLPGVLAVESGYSGGHDPAPTYEAVCTGETGHAEVARITYDPSKVSLGEVLALFWRIHDPTTLNRQGDDVGTQYRSVIFYAGETQRVAAEASREAAKASWGDRIVTQIEPLTQFFPAEGYHQNYYARNPEQGYCRAVIRPKLDKVKRALEAE</sequence>